<comment type="catalytic activity">
    <reaction evidence="9">
        <text>glycyl-[protein] + reduced [flavodoxin] + S-adenosyl-L-methionine = glycin-2-yl radical-[protein] + semiquinone [flavodoxin] + 5'-deoxyadenosine + L-methionine + H(+)</text>
        <dbReference type="Rhea" id="RHEA:61976"/>
        <dbReference type="Rhea" id="RHEA-COMP:10622"/>
        <dbReference type="Rhea" id="RHEA-COMP:14480"/>
        <dbReference type="Rhea" id="RHEA-COMP:15993"/>
        <dbReference type="Rhea" id="RHEA-COMP:15994"/>
        <dbReference type="ChEBI" id="CHEBI:15378"/>
        <dbReference type="ChEBI" id="CHEBI:17319"/>
        <dbReference type="ChEBI" id="CHEBI:29947"/>
        <dbReference type="ChEBI" id="CHEBI:32722"/>
        <dbReference type="ChEBI" id="CHEBI:57618"/>
        <dbReference type="ChEBI" id="CHEBI:57844"/>
        <dbReference type="ChEBI" id="CHEBI:59789"/>
        <dbReference type="ChEBI" id="CHEBI:140311"/>
    </reaction>
</comment>
<comment type="cofactor">
    <cofactor evidence="1">
        <name>[4Fe-4S] cluster</name>
        <dbReference type="ChEBI" id="CHEBI:49883"/>
    </cofactor>
</comment>
<dbReference type="InterPro" id="IPR034457">
    <property type="entry name" value="Organic_radical-activating"/>
</dbReference>
<keyword evidence="8" id="KW-0411">Iron-sulfur</keyword>
<keyword evidence="6" id="KW-0560">Oxidoreductase</keyword>
<dbReference type="InterPro" id="IPR012839">
    <property type="entry name" value="Organic_radical_activase"/>
</dbReference>
<dbReference type="SUPFAM" id="SSF54862">
    <property type="entry name" value="4Fe-4S ferredoxins"/>
    <property type="match status" value="1"/>
</dbReference>
<dbReference type="Pfam" id="PF12838">
    <property type="entry name" value="Fer4_7"/>
    <property type="match status" value="1"/>
</dbReference>
<comment type="caution">
    <text evidence="12">The sequence shown here is derived from an EMBL/GenBank/DDBJ whole genome shotgun (WGS) entry which is preliminary data.</text>
</comment>
<dbReference type="SFLD" id="SFLDS00029">
    <property type="entry name" value="Radical_SAM"/>
    <property type="match status" value="1"/>
</dbReference>
<evidence type="ECO:0000256" key="6">
    <source>
        <dbReference type="ARBA" id="ARBA00023002"/>
    </source>
</evidence>
<dbReference type="PROSITE" id="PS51918">
    <property type="entry name" value="RADICAL_SAM"/>
    <property type="match status" value="1"/>
</dbReference>
<dbReference type="EMBL" id="JAPJDO010000085">
    <property type="protein sequence ID" value="MCX2941434.1"/>
    <property type="molecule type" value="Genomic_DNA"/>
</dbReference>
<sequence length="282" mass="31279">MKHNSLEDGPGIRSVVFLKGCNLNCSWCHNPESKHRTNELYYDRGSCISCRECVAVCPQGALRIGDPSIGEPPVVVDRQSCTTCFECVDSCPSRALSAVGRTMSVDDVVRDVVQYTSYFQASGGGVTVSGGEPTLFMDFLSALLQRFKAEGLHTLVETNGRFCFDDFEGAILPHTDVIYLDMKILDRHDHRRFCGTYNDVIKDNFLRLHRMSQTSQFCVIPRTPLIPDITDTEKNIRELAQFYEANGVTRTIVLKSNPLWADKGPCPGVVDTGFVVTPLVAA</sequence>
<evidence type="ECO:0000256" key="5">
    <source>
        <dbReference type="ARBA" id="ARBA00022723"/>
    </source>
</evidence>
<name>A0ABT3SPH0_9MYCO</name>
<organism evidence="12 13">
    <name type="scientific">Mycobacterium pinniadriaticum</name>
    <dbReference type="NCBI Taxonomy" id="2994102"/>
    <lineage>
        <taxon>Bacteria</taxon>
        <taxon>Bacillati</taxon>
        <taxon>Actinomycetota</taxon>
        <taxon>Actinomycetes</taxon>
        <taxon>Mycobacteriales</taxon>
        <taxon>Mycobacteriaceae</taxon>
        <taxon>Mycobacterium</taxon>
    </lineage>
</organism>
<evidence type="ECO:0000259" key="10">
    <source>
        <dbReference type="PROSITE" id="PS51379"/>
    </source>
</evidence>
<dbReference type="Proteomes" id="UP001300745">
    <property type="component" value="Unassembled WGS sequence"/>
</dbReference>
<dbReference type="PROSITE" id="PS00198">
    <property type="entry name" value="4FE4S_FER_1"/>
    <property type="match status" value="2"/>
</dbReference>
<comment type="similarity">
    <text evidence="2">Belongs to the organic radical-activating enzymes family.</text>
</comment>
<evidence type="ECO:0000256" key="8">
    <source>
        <dbReference type="ARBA" id="ARBA00023014"/>
    </source>
</evidence>
<evidence type="ECO:0000313" key="13">
    <source>
        <dbReference type="Proteomes" id="UP001300745"/>
    </source>
</evidence>
<dbReference type="PIRSF" id="PIRSF000371">
    <property type="entry name" value="PFL_act_enz"/>
    <property type="match status" value="1"/>
</dbReference>
<feature type="domain" description="Radical SAM core" evidence="11">
    <location>
        <begin position="7"/>
        <end position="282"/>
    </location>
</feature>
<dbReference type="RefSeq" id="WP_266001391.1">
    <property type="nucleotide sequence ID" value="NZ_JAPJDN010000085.1"/>
</dbReference>
<evidence type="ECO:0000256" key="2">
    <source>
        <dbReference type="ARBA" id="ARBA00009777"/>
    </source>
</evidence>
<dbReference type="Gene3D" id="3.20.20.70">
    <property type="entry name" value="Aldolase class I"/>
    <property type="match status" value="1"/>
</dbReference>
<dbReference type="Gene3D" id="3.30.70.20">
    <property type="match status" value="1"/>
</dbReference>
<dbReference type="InterPro" id="IPR007197">
    <property type="entry name" value="rSAM"/>
</dbReference>
<dbReference type="InterPro" id="IPR058240">
    <property type="entry name" value="rSAM_sf"/>
</dbReference>
<feature type="domain" description="4Fe-4S ferredoxin-type" evidence="10">
    <location>
        <begin position="38"/>
        <end position="67"/>
    </location>
</feature>
<dbReference type="Pfam" id="PF04055">
    <property type="entry name" value="Radical_SAM"/>
    <property type="match status" value="1"/>
</dbReference>
<dbReference type="Pfam" id="PF13353">
    <property type="entry name" value="Fer4_12"/>
    <property type="match status" value="1"/>
</dbReference>
<dbReference type="PANTHER" id="PTHR30352:SF4">
    <property type="entry name" value="PYRUVATE FORMATE-LYASE 2-ACTIVATING ENZYME"/>
    <property type="match status" value="1"/>
</dbReference>
<dbReference type="InterPro" id="IPR017896">
    <property type="entry name" value="4Fe4S_Fe-S-bd"/>
</dbReference>
<evidence type="ECO:0000256" key="9">
    <source>
        <dbReference type="ARBA" id="ARBA00047365"/>
    </source>
</evidence>
<keyword evidence="4" id="KW-0949">S-adenosyl-L-methionine</keyword>
<protein>
    <submittedName>
        <fullName evidence="12">Glycyl-radical enzyme activating protein</fullName>
    </submittedName>
</protein>
<keyword evidence="13" id="KW-1185">Reference proteome</keyword>
<evidence type="ECO:0000259" key="11">
    <source>
        <dbReference type="PROSITE" id="PS51918"/>
    </source>
</evidence>
<evidence type="ECO:0000256" key="3">
    <source>
        <dbReference type="ARBA" id="ARBA00022485"/>
    </source>
</evidence>
<evidence type="ECO:0000256" key="1">
    <source>
        <dbReference type="ARBA" id="ARBA00001966"/>
    </source>
</evidence>
<dbReference type="SFLD" id="SFLDG01066">
    <property type="entry name" value="organic_radical-activating_enz"/>
    <property type="match status" value="1"/>
</dbReference>
<keyword evidence="5" id="KW-0479">Metal-binding</keyword>
<feature type="domain" description="4Fe-4S ferredoxin-type" evidence="10">
    <location>
        <begin position="72"/>
        <end position="101"/>
    </location>
</feature>
<dbReference type="PROSITE" id="PS51379">
    <property type="entry name" value="4FE4S_FER_2"/>
    <property type="match status" value="2"/>
</dbReference>
<evidence type="ECO:0000256" key="4">
    <source>
        <dbReference type="ARBA" id="ARBA00022691"/>
    </source>
</evidence>
<keyword evidence="3" id="KW-0004">4Fe-4S</keyword>
<dbReference type="InterPro" id="IPR017900">
    <property type="entry name" value="4Fe4S_Fe_S_CS"/>
</dbReference>
<proteinExistence type="inferred from homology"/>
<dbReference type="SUPFAM" id="SSF102114">
    <property type="entry name" value="Radical SAM enzymes"/>
    <property type="match status" value="1"/>
</dbReference>
<dbReference type="NCBIfam" id="TIGR02494">
    <property type="entry name" value="PFLE_PFLC"/>
    <property type="match status" value="1"/>
</dbReference>
<reference evidence="12 13" key="1">
    <citation type="submission" date="2022-11" db="EMBL/GenBank/DDBJ databases">
        <title>Mycobacterium sp. nov.</title>
        <authorList>
            <person name="Papic B."/>
            <person name="Spicic S."/>
            <person name="Duvnjak S."/>
        </authorList>
    </citation>
    <scope>NUCLEOTIDE SEQUENCE [LARGE SCALE GENOMIC DNA]</scope>
    <source>
        <strain evidence="12 13">CVI_P4</strain>
    </source>
</reference>
<dbReference type="PROSITE" id="PS01087">
    <property type="entry name" value="RADICAL_ACTIVATING"/>
    <property type="match status" value="1"/>
</dbReference>
<keyword evidence="7" id="KW-0408">Iron</keyword>
<dbReference type="PANTHER" id="PTHR30352">
    <property type="entry name" value="PYRUVATE FORMATE-LYASE-ACTIVATING ENZYME"/>
    <property type="match status" value="1"/>
</dbReference>
<accession>A0ABT3SPH0</accession>
<evidence type="ECO:0000313" key="12">
    <source>
        <dbReference type="EMBL" id="MCX2941434.1"/>
    </source>
</evidence>
<evidence type="ECO:0000256" key="7">
    <source>
        <dbReference type="ARBA" id="ARBA00023004"/>
    </source>
</evidence>
<dbReference type="SFLD" id="SFLDG01118">
    <property type="entry name" value="activating_enzymes__group_2"/>
    <property type="match status" value="1"/>
</dbReference>
<dbReference type="InterPro" id="IPR013785">
    <property type="entry name" value="Aldolase_TIM"/>
</dbReference>
<dbReference type="InterPro" id="IPR040074">
    <property type="entry name" value="BssD/PflA/YjjW"/>
</dbReference>
<gene>
    <name evidence="12" type="ORF">ORI27_32645</name>
</gene>
<dbReference type="InterPro" id="IPR001989">
    <property type="entry name" value="Radical_activat_CS"/>
</dbReference>